<evidence type="ECO:0000313" key="2">
    <source>
        <dbReference type="Proteomes" id="UP000298568"/>
    </source>
</evidence>
<sequence>MADIMARGGNEQIEPELLEVLISSFRVNSTPKKIPMKAVSNLGKMLSLILPKNVEKIVIVVSKDYLGSEKSFVESTKSIFPSASVNVLFSHKLDQDSLLVYFK</sequence>
<dbReference type="Proteomes" id="UP000298568">
    <property type="component" value="Chromosome"/>
</dbReference>
<dbReference type="EMBL" id="CP031156">
    <property type="protein sequence ID" value="QCO31011.1"/>
    <property type="molecule type" value="Genomic_DNA"/>
</dbReference>
<dbReference type="Pfam" id="PF16239">
    <property type="entry name" value="DUF4898"/>
    <property type="match status" value="1"/>
</dbReference>
<proteinExistence type="predicted"/>
<organism evidence="1 2">
    <name type="scientific">Metallosphaera prunae</name>
    <dbReference type="NCBI Taxonomy" id="47304"/>
    <lineage>
        <taxon>Archaea</taxon>
        <taxon>Thermoproteota</taxon>
        <taxon>Thermoprotei</taxon>
        <taxon>Sulfolobales</taxon>
        <taxon>Sulfolobaceae</taxon>
        <taxon>Metallosphaera</taxon>
    </lineage>
</organism>
<protein>
    <submittedName>
        <fullName evidence="1">DUF4898 domain-containing protein</fullName>
    </submittedName>
</protein>
<accession>A0A4D8RV46</accession>
<dbReference type="InterPro" id="IPR032603">
    <property type="entry name" value="DUF4898"/>
</dbReference>
<dbReference type="AlphaFoldDB" id="A0A4D8RV46"/>
<name>A0A4D8RV46_METPR</name>
<reference evidence="1 2" key="1">
    <citation type="submission" date="2018-07" db="EMBL/GenBank/DDBJ databases">
        <title>Complete Genome Sequences of Extremely Thermoacidophilic, Metal-Mobilizing Type-Strain Members of the Archaeal Family Sulfolobaceae: Acidianus brierleyi DSM-1651T, Acidianus sulfidivorans DSM-18786T, Metallosphaera hakonensis DSM-7519T, and Metallosphaera prunae DSM-10039T.</title>
        <authorList>
            <person name="Counts J.A."/>
            <person name="Kelly R.M."/>
        </authorList>
    </citation>
    <scope>NUCLEOTIDE SEQUENCE [LARGE SCALE GENOMIC DNA]</scope>
    <source>
        <strain evidence="1 2">Ron 12/II</strain>
    </source>
</reference>
<keyword evidence="2" id="KW-1185">Reference proteome</keyword>
<evidence type="ECO:0000313" key="1">
    <source>
        <dbReference type="EMBL" id="QCO31011.1"/>
    </source>
</evidence>
<gene>
    <name evidence="1" type="ORF">DFR88_11345</name>
</gene>
<dbReference type="KEGG" id="mpru:DFR88_11345"/>